<evidence type="ECO:0000256" key="1">
    <source>
        <dbReference type="ARBA" id="ARBA00000312"/>
    </source>
</evidence>
<evidence type="ECO:0000256" key="16">
    <source>
        <dbReference type="ARBA" id="ARBA00029570"/>
    </source>
</evidence>
<dbReference type="EMBL" id="LSDG01000045">
    <property type="protein sequence ID" value="KXB65189.1"/>
    <property type="molecule type" value="Genomic_DNA"/>
</dbReference>
<dbReference type="PATRIC" id="fig|755172.3.peg.1658"/>
<dbReference type="Gene3D" id="3.40.50.300">
    <property type="entry name" value="P-loop containing nucleotide triphosphate hydrolases"/>
    <property type="match status" value="1"/>
</dbReference>
<feature type="binding site" evidence="19">
    <location>
        <begin position="6"/>
        <end position="13"/>
    </location>
    <ligand>
        <name>GTP</name>
        <dbReference type="ChEBI" id="CHEBI:37565"/>
    </ligand>
</feature>
<evidence type="ECO:0000256" key="4">
    <source>
        <dbReference type="ARBA" id="ARBA00003889"/>
    </source>
</evidence>
<dbReference type="PANTHER" id="PTHR34848">
    <property type="match status" value="1"/>
</dbReference>
<dbReference type="Proteomes" id="UP000070442">
    <property type="component" value="Unassembled WGS sequence"/>
</dbReference>
<dbReference type="InterPro" id="IPR003203">
    <property type="entry name" value="CobU/CobP"/>
</dbReference>
<dbReference type="CDD" id="cd00544">
    <property type="entry name" value="CobU"/>
    <property type="match status" value="1"/>
</dbReference>
<evidence type="ECO:0000256" key="19">
    <source>
        <dbReference type="PIRSR" id="PIRSR006135-2"/>
    </source>
</evidence>
<dbReference type="SUPFAM" id="SSF52540">
    <property type="entry name" value="P-loop containing nucleoside triphosphate hydrolases"/>
    <property type="match status" value="1"/>
</dbReference>
<evidence type="ECO:0000256" key="6">
    <source>
        <dbReference type="ARBA" id="ARBA00005159"/>
    </source>
</evidence>
<feature type="binding site" evidence="19">
    <location>
        <begin position="30"/>
        <end position="32"/>
    </location>
    <ligand>
        <name>GTP</name>
        <dbReference type="ChEBI" id="CHEBI:37565"/>
    </ligand>
</feature>
<dbReference type="GO" id="GO:0005525">
    <property type="term" value="F:GTP binding"/>
    <property type="evidence" value="ECO:0007669"/>
    <property type="project" value="UniProtKB-KW"/>
</dbReference>
<evidence type="ECO:0000256" key="2">
    <source>
        <dbReference type="ARBA" id="ARBA00000711"/>
    </source>
</evidence>
<feature type="binding site" evidence="19">
    <location>
        <position position="77"/>
    </location>
    <ligand>
        <name>GTP</name>
        <dbReference type="ChEBI" id="CHEBI:37565"/>
    </ligand>
</feature>
<keyword evidence="15 19" id="KW-0342">GTP-binding</keyword>
<dbReference type="PANTHER" id="PTHR34848:SF1">
    <property type="entry name" value="BIFUNCTIONAL ADENOSYLCOBALAMIN BIOSYNTHESIS PROTEIN COBU"/>
    <property type="match status" value="1"/>
</dbReference>
<evidence type="ECO:0000256" key="18">
    <source>
        <dbReference type="PIRSR" id="PIRSR006135-1"/>
    </source>
</evidence>
<dbReference type="PIRSF" id="PIRSF006135">
    <property type="entry name" value="CobU"/>
    <property type="match status" value="1"/>
</dbReference>
<keyword evidence="14" id="KW-0067">ATP-binding</keyword>
<sequence>MKLITGGARSGKSTFAESLMKDFDEVCYIATARTSDDDEMNERIAKHRARRPDHWHTLEGDRNLATKLPIVDAVLLDCVTVLISNYLYDAGEKLGEESLQKVEDDVKAELKELCDVCERENRELVLVTNEVGSGIVPMHPLSRAFRDIQGRVNQFSASSAEEVYLVVSGIPVKIK</sequence>
<comment type="pathway">
    <text evidence="6">Cofactor biosynthesis; adenosylcobalamin biosynthesis; adenosylcobalamin from cob(II)yrinate a,c-diamide: step 5/7.</text>
</comment>
<evidence type="ECO:0000256" key="11">
    <source>
        <dbReference type="ARBA" id="ARBA00022679"/>
    </source>
</evidence>
<comment type="similarity">
    <text evidence="7">Belongs to the CobU/CobP family.</text>
</comment>
<dbReference type="EC" id="2.7.7.62" evidence="9"/>
<dbReference type="GO" id="GO:0009236">
    <property type="term" value="P:cobalamin biosynthetic process"/>
    <property type="evidence" value="ECO:0007669"/>
    <property type="project" value="UniProtKB-UniPathway"/>
</dbReference>
<keyword evidence="21" id="KW-1185">Reference proteome</keyword>
<organism evidence="20 21">
    <name type="scientific">Aedoeadaptatus coxii</name>
    <dbReference type="NCBI Taxonomy" id="755172"/>
    <lineage>
        <taxon>Bacteria</taxon>
        <taxon>Bacillati</taxon>
        <taxon>Bacillota</taxon>
        <taxon>Tissierellia</taxon>
        <taxon>Tissierellales</taxon>
        <taxon>Peptoniphilaceae</taxon>
        <taxon>Aedoeadaptatus</taxon>
    </lineage>
</organism>
<comment type="pathway">
    <text evidence="5">Cofactor biosynthesis; adenosylcobalamin biosynthesis; adenosylcobalamin from cob(II)yrinate a,c-diamide: step 6/7.</text>
</comment>
<dbReference type="GO" id="GO:0008820">
    <property type="term" value="F:cobinamide phosphate guanylyltransferase activity"/>
    <property type="evidence" value="ECO:0007669"/>
    <property type="project" value="UniProtKB-EC"/>
</dbReference>
<dbReference type="AlphaFoldDB" id="A0A134ABU8"/>
<evidence type="ECO:0000256" key="7">
    <source>
        <dbReference type="ARBA" id="ARBA00007490"/>
    </source>
</evidence>
<dbReference type="GO" id="GO:0043752">
    <property type="term" value="F:adenosylcobinamide kinase activity"/>
    <property type="evidence" value="ECO:0007669"/>
    <property type="project" value="UniProtKB-EC"/>
</dbReference>
<reference evidence="21" key="1">
    <citation type="submission" date="2016-01" db="EMBL/GenBank/DDBJ databases">
        <authorList>
            <person name="Mitreva M."/>
            <person name="Pepin K.H."/>
            <person name="Mihindukulasuriya K.A."/>
            <person name="Fulton R."/>
            <person name="Fronick C."/>
            <person name="O'Laughlin M."/>
            <person name="Miner T."/>
            <person name="Herter B."/>
            <person name="Rosa B.A."/>
            <person name="Cordes M."/>
            <person name="Tomlinson C."/>
            <person name="Wollam A."/>
            <person name="Palsikar V.B."/>
            <person name="Mardis E.R."/>
            <person name="Wilson R.K."/>
        </authorList>
    </citation>
    <scope>NUCLEOTIDE SEQUENCE [LARGE SCALE GENOMIC DNA]</scope>
    <source>
        <strain evidence="21">DNF00729</strain>
    </source>
</reference>
<comment type="catalytic activity">
    <reaction evidence="3">
        <text>adenosylcob(III)inamide + GTP = adenosylcob(III)inamide phosphate + GDP + H(+)</text>
        <dbReference type="Rhea" id="RHEA:15765"/>
        <dbReference type="ChEBI" id="CHEBI:2480"/>
        <dbReference type="ChEBI" id="CHEBI:15378"/>
        <dbReference type="ChEBI" id="CHEBI:37565"/>
        <dbReference type="ChEBI" id="CHEBI:58189"/>
        <dbReference type="ChEBI" id="CHEBI:58502"/>
        <dbReference type="EC" id="2.7.1.156"/>
    </reaction>
</comment>
<keyword evidence="11" id="KW-0808">Transferase</keyword>
<accession>A0A134ABU8</accession>
<keyword evidence="13" id="KW-0418">Kinase</keyword>
<comment type="catalytic activity">
    <reaction evidence="2">
        <text>adenosylcob(III)inamide phosphate + GTP + H(+) = adenosylcob(III)inamide-GDP + diphosphate</text>
        <dbReference type="Rhea" id="RHEA:22712"/>
        <dbReference type="ChEBI" id="CHEBI:15378"/>
        <dbReference type="ChEBI" id="CHEBI:33019"/>
        <dbReference type="ChEBI" id="CHEBI:37565"/>
        <dbReference type="ChEBI" id="CHEBI:58502"/>
        <dbReference type="ChEBI" id="CHEBI:60487"/>
        <dbReference type="EC" id="2.7.7.62"/>
    </reaction>
</comment>
<evidence type="ECO:0000256" key="3">
    <source>
        <dbReference type="ARBA" id="ARBA00001522"/>
    </source>
</evidence>
<evidence type="ECO:0000256" key="8">
    <source>
        <dbReference type="ARBA" id="ARBA00012016"/>
    </source>
</evidence>
<keyword evidence="12 19" id="KW-0547">Nucleotide-binding</keyword>
<dbReference type="NCBIfam" id="NF004469">
    <property type="entry name" value="PRK05800.1"/>
    <property type="match status" value="1"/>
</dbReference>
<proteinExistence type="inferred from homology"/>
<evidence type="ECO:0000256" key="13">
    <source>
        <dbReference type="ARBA" id="ARBA00022777"/>
    </source>
</evidence>
<evidence type="ECO:0000256" key="17">
    <source>
        <dbReference type="ARBA" id="ARBA00030571"/>
    </source>
</evidence>
<evidence type="ECO:0000256" key="10">
    <source>
        <dbReference type="ARBA" id="ARBA00022573"/>
    </source>
</evidence>
<gene>
    <name evidence="20" type="ORF">HMPREF1863_01697</name>
</gene>
<evidence type="ECO:0000256" key="15">
    <source>
        <dbReference type="ARBA" id="ARBA00023134"/>
    </source>
</evidence>
<dbReference type="UniPathway" id="UPA00148">
    <property type="reaction ID" value="UER00236"/>
</dbReference>
<feature type="binding site" evidence="19">
    <location>
        <position position="59"/>
    </location>
    <ligand>
        <name>GTP</name>
        <dbReference type="ChEBI" id="CHEBI:37565"/>
    </ligand>
</feature>
<dbReference type="OrthoDB" id="9799422at2"/>
<evidence type="ECO:0000313" key="21">
    <source>
        <dbReference type="Proteomes" id="UP000070442"/>
    </source>
</evidence>
<evidence type="ECO:0000256" key="5">
    <source>
        <dbReference type="ARBA" id="ARBA00004692"/>
    </source>
</evidence>
<feature type="binding site" evidence="19">
    <location>
        <begin position="48"/>
        <end position="51"/>
    </location>
    <ligand>
        <name>GTP</name>
        <dbReference type="ChEBI" id="CHEBI:37565"/>
    </ligand>
</feature>
<dbReference type="EC" id="2.7.1.156" evidence="8"/>
<dbReference type="InterPro" id="IPR027417">
    <property type="entry name" value="P-loop_NTPase"/>
</dbReference>
<evidence type="ECO:0000256" key="12">
    <source>
        <dbReference type="ARBA" id="ARBA00022741"/>
    </source>
</evidence>
<comment type="function">
    <text evidence="4">Catalyzes ATP-dependent phosphorylation of adenosylcobinamide and addition of GMP to adenosylcobinamide phosphate.</text>
</comment>
<comment type="caution">
    <text evidence="20">The sequence shown here is derived from an EMBL/GenBank/DDBJ whole genome shotgun (WGS) entry which is preliminary data.</text>
</comment>
<evidence type="ECO:0000313" key="20">
    <source>
        <dbReference type="EMBL" id="KXB65189.1"/>
    </source>
</evidence>
<name>A0A134ABU8_9FIRM</name>
<dbReference type="GO" id="GO:0005524">
    <property type="term" value="F:ATP binding"/>
    <property type="evidence" value="ECO:0007669"/>
    <property type="project" value="UniProtKB-KW"/>
</dbReference>
<dbReference type="STRING" id="755172.HMPREF1863_01697"/>
<feature type="active site" description="GMP-histidine intermediate" evidence="18">
    <location>
        <position position="47"/>
    </location>
</feature>
<evidence type="ECO:0000256" key="9">
    <source>
        <dbReference type="ARBA" id="ARBA00012523"/>
    </source>
</evidence>
<keyword evidence="10" id="KW-0169">Cobalamin biosynthesis</keyword>
<comment type="catalytic activity">
    <reaction evidence="1">
        <text>adenosylcob(III)inamide + ATP = adenosylcob(III)inamide phosphate + ADP + H(+)</text>
        <dbReference type="Rhea" id="RHEA:15769"/>
        <dbReference type="ChEBI" id="CHEBI:2480"/>
        <dbReference type="ChEBI" id="CHEBI:15378"/>
        <dbReference type="ChEBI" id="CHEBI:30616"/>
        <dbReference type="ChEBI" id="CHEBI:58502"/>
        <dbReference type="ChEBI" id="CHEBI:456216"/>
        <dbReference type="EC" id="2.7.1.156"/>
    </reaction>
</comment>
<protein>
    <recommendedName>
        <fullName evidence="16">Adenosylcobinamide kinase</fullName>
        <ecNumber evidence="8">2.7.1.156</ecNumber>
        <ecNumber evidence="9">2.7.7.62</ecNumber>
    </recommendedName>
    <alternativeName>
        <fullName evidence="17">Adenosylcobinamide-phosphate guanylyltransferase</fullName>
    </alternativeName>
</protein>
<dbReference type="Pfam" id="PF02283">
    <property type="entry name" value="CobU"/>
    <property type="match status" value="1"/>
</dbReference>
<dbReference type="RefSeq" id="WP_068369669.1">
    <property type="nucleotide sequence ID" value="NZ_KQ960182.1"/>
</dbReference>
<evidence type="ECO:0000256" key="14">
    <source>
        <dbReference type="ARBA" id="ARBA00022840"/>
    </source>
</evidence>